<evidence type="ECO:0000259" key="9">
    <source>
        <dbReference type="Pfam" id="PF04535"/>
    </source>
</evidence>
<accession>A0A498IFI0</accession>
<feature type="transmembrane region" description="Helical" evidence="8">
    <location>
        <begin position="114"/>
        <end position="143"/>
    </location>
</feature>
<evidence type="ECO:0000313" key="11">
    <source>
        <dbReference type="Proteomes" id="UP000290289"/>
    </source>
</evidence>
<feature type="transmembrane region" description="Helical" evidence="8">
    <location>
        <begin position="163"/>
        <end position="190"/>
    </location>
</feature>
<comment type="similarity">
    <text evidence="2 8">Belongs to the Casparian strip membrane proteins (CASP) family.</text>
</comment>
<sequence>MESQYIGSNSGMEQQKEVKIANQRGGGTRESILRILALVLTLTASIVLGVGKQTEIVSLKLIPTLPPIDVPATAKWHYLSAFVYLVAADAIACAYAAFSLVLSFANRGTKNKLGLVIIVLDLSMVALLFSAIGSAGAIGLMGYQGNTRVQWNKVCNVFGKFCHLVAASTALSFLGSLAFFFLVVLAVLGLSRRSM</sequence>
<keyword evidence="6 8" id="KW-1133">Transmembrane helix</keyword>
<evidence type="ECO:0000256" key="3">
    <source>
        <dbReference type="ARBA" id="ARBA00011489"/>
    </source>
</evidence>
<dbReference type="Pfam" id="PF04535">
    <property type="entry name" value="CASP_dom"/>
    <property type="match status" value="1"/>
</dbReference>
<keyword evidence="4 8" id="KW-1003">Cell membrane</keyword>
<dbReference type="PANTHER" id="PTHR36488:SF8">
    <property type="entry name" value="CASP-LIKE PROTEIN 1U1"/>
    <property type="match status" value="1"/>
</dbReference>
<dbReference type="Gramene" id="mRNA:MD13G0153100">
    <property type="protein sequence ID" value="mRNA:MD13G0153100"/>
    <property type="gene ID" value="MD13G0153100"/>
</dbReference>
<dbReference type="SMR" id="A0A498IFI0"/>
<feature type="transmembrane region" description="Helical" evidence="8">
    <location>
        <begin position="32"/>
        <end position="51"/>
    </location>
</feature>
<evidence type="ECO:0000256" key="8">
    <source>
        <dbReference type="RuleBase" id="RU361233"/>
    </source>
</evidence>
<keyword evidence="11" id="KW-1185">Reference proteome</keyword>
<evidence type="ECO:0000256" key="7">
    <source>
        <dbReference type="ARBA" id="ARBA00023136"/>
    </source>
</evidence>
<dbReference type="NCBIfam" id="TIGR01569">
    <property type="entry name" value="A_tha_TIGR01569"/>
    <property type="match status" value="1"/>
</dbReference>
<feature type="transmembrane region" description="Helical" evidence="8">
    <location>
        <begin position="81"/>
        <end position="102"/>
    </location>
</feature>
<dbReference type="InterPro" id="IPR006702">
    <property type="entry name" value="CASP_dom"/>
</dbReference>
<organism evidence="10 11">
    <name type="scientific">Malus domestica</name>
    <name type="common">Apple</name>
    <name type="synonym">Pyrus malus</name>
    <dbReference type="NCBI Taxonomy" id="3750"/>
    <lineage>
        <taxon>Eukaryota</taxon>
        <taxon>Viridiplantae</taxon>
        <taxon>Streptophyta</taxon>
        <taxon>Embryophyta</taxon>
        <taxon>Tracheophyta</taxon>
        <taxon>Spermatophyta</taxon>
        <taxon>Magnoliopsida</taxon>
        <taxon>eudicotyledons</taxon>
        <taxon>Gunneridae</taxon>
        <taxon>Pentapetalae</taxon>
        <taxon>rosids</taxon>
        <taxon>fabids</taxon>
        <taxon>Rosales</taxon>
        <taxon>Rosaceae</taxon>
        <taxon>Amygdaloideae</taxon>
        <taxon>Maleae</taxon>
        <taxon>Malus</taxon>
    </lineage>
</organism>
<feature type="domain" description="Casparian strip membrane protein" evidence="9">
    <location>
        <begin position="29"/>
        <end position="177"/>
    </location>
</feature>
<name>A0A498IFI0_MALDO</name>
<evidence type="ECO:0000256" key="6">
    <source>
        <dbReference type="ARBA" id="ARBA00022989"/>
    </source>
</evidence>
<evidence type="ECO:0000313" key="10">
    <source>
        <dbReference type="EMBL" id="RXH80281.1"/>
    </source>
</evidence>
<dbReference type="GO" id="GO:0005886">
    <property type="term" value="C:plasma membrane"/>
    <property type="evidence" value="ECO:0007669"/>
    <property type="project" value="UniProtKB-SubCell"/>
</dbReference>
<dbReference type="Proteomes" id="UP000290289">
    <property type="component" value="Chromosome 13"/>
</dbReference>
<keyword evidence="7 8" id="KW-0472">Membrane</keyword>
<evidence type="ECO:0000256" key="5">
    <source>
        <dbReference type="ARBA" id="ARBA00022692"/>
    </source>
</evidence>
<dbReference type="InterPro" id="IPR006459">
    <property type="entry name" value="CASP/CASPL"/>
</dbReference>
<reference evidence="10 11" key="1">
    <citation type="submission" date="2018-10" db="EMBL/GenBank/DDBJ databases">
        <title>A high-quality apple genome assembly.</title>
        <authorList>
            <person name="Hu J."/>
        </authorList>
    </citation>
    <scope>NUCLEOTIDE SEQUENCE [LARGE SCALE GENOMIC DNA]</scope>
    <source>
        <strain evidence="11">cv. HFTH1</strain>
        <tissue evidence="10">Young leaf</tissue>
    </source>
</reference>
<dbReference type="PANTHER" id="PTHR36488">
    <property type="entry name" value="CASP-LIKE PROTEIN 1U1"/>
    <property type="match status" value="1"/>
</dbReference>
<dbReference type="InterPro" id="IPR044173">
    <property type="entry name" value="CASPL"/>
</dbReference>
<dbReference type="STRING" id="3750.A0A498IFI0"/>
<dbReference type="AlphaFoldDB" id="A0A498IFI0"/>
<keyword evidence="5 8" id="KW-0812">Transmembrane</keyword>
<comment type="subunit">
    <text evidence="3 8">Homodimer and heterodimers.</text>
</comment>
<proteinExistence type="inferred from homology"/>
<evidence type="ECO:0000256" key="4">
    <source>
        <dbReference type="ARBA" id="ARBA00022475"/>
    </source>
</evidence>
<comment type="subcellular location">
    <subcellularLocation>
        <location evidence="1 8">Cell membrane</location>
        <topology evidence="1 8">Multi-pass membrane protein</topology>
    </subcellularLocation>
</comment>
<gene>
    <name evidence="10" type="ORF">DVH24_041428</name>
</gene>
<dbReference type="EMBL" id="RDQH01000339">
    <property type="protein sequence ID" value="RXH80281.1"/>
    <property type="molecule type" value="Genomic_DNA"/>
</dbReference>
<evidence type="ECO:0000256" key="2">
    <source>
        <dbReference type="ARBA" id="ARBA00007651"/>
    </source>
</evidence>
<comment type="caution">
    <text evidence="10">The sequence shown here is derived from an EMBL/GenBank/DDBJ whole genome shotgun (WGS) entry which is preliminary data.</text>
</comment>
<protein>
    <recommendedName>
        <fullName evidence="8">CASP-like protein</fullName>
    </recommendedName>
</protein>
<evidence type="ECO:0000256" key="1">
    <source>
        <dbReference type="ARBA" id="ARBA00004651"/>
    </source>
</evidence>